<dbReference type="AlphaFoldDB" id="C5FFN0"/>
<dbReference type="Proteomes" id="UP000002035">
    <property type="component" value="Unassembled WGS sequence"/>
</dbReference>
<reference evidence="3" key="1">
    <citation type="journal article" date="2012" name="MBio">
        <title>Comparative genome analysis of Trichophyton rubrum and related dermatophytes reveals candidate genes involved in infection.</title>
        <authorList>
            <person name="Martinez D.A."/>
            <person name="Oliver B.G."/>
            <person name="Graeser Y."/>
            <person name="Goldberg J.M."/>
            <person name="Li W."/>
            <person name="Martinez-Rossi N.M."/>
            <person name="Monod M."/>
            <person name="Shelest E."/>
            <person name="Barton R.C."/>
            <person name="Birch E."/>
            <person name="Brakhage A.A."/>
            <person name="Chen Z."/>
            <person name="Gurr S.J."/>
            <person name="Heiman D."/>
            <person name="Heitman J."/>
            <person name="Kosti I."/>
            <person name="Rossi A."/>
            <person name="Saif S."/>
            <person name="Samalova M."/>
            <person name="Saunders C.W."/>
            <person name="Shea T."/>
            <person name="Summerbell R.C."/>
            <person name="Xu J."/>
            <person name="Young S."/>
            <person name="Zeng Q."/>
            <person name="Birren B.W."/>
            <person name="Cuomo C.A."/>
            <person name="White T.C."/>
        </authorList>
    </citation>
    <scope>NUCLEOTIDE SEQUENCE [LARGE SCALE GENOMIC DNA]</scope>
    <source>
        <strain evidence="3">ATCC MYA-4605 / CBS 113480</strain>
    </source>
</reference>
<dbReference type="eggNOG" id="ENOG502QTVK">
    <property type="taxonomic scope" value="Eukaryota"/>
</dbReference>
<feature type="region of interest" description="Disordered" evidence="1">
    <location>
        <begin position="1"/>
        <end position="25"/>
    </location>
</feature>
<evidence type="ECO:0000256" key="1">
    <source>
        <dbReference type="SAM" id="MobiDB-lite"/>
    </source>
</evidence>
<evidence type="ECO:0000313" key="3">
    <source>
        <dbReference type="Proteomes" id="UP000002035"/>
    </source>
</evidence>
<feature type="region of interest" description="Disordered" evidence="1">
    <location>
        <begin position="135"/>
        <end position="212"/>
    </location>
</feature>
<organism evidence="2 3">
    <name type="scientific">Arthroderma otae (strain ATCC MYA-4605 / CBS 113480)</name>
    <name type="common">Microsporum canis</name>
    <dbReference type="NCBI Taxonomy" id="554155"/>
    <lineage>
        <taxon>Eukaryota</taxon>
        <taxon>Fungi</taxon>
        <taxon>Dikarya</taxon>
        <taxon>Ascomycota</taxon>
        <taxon>Pezizomycotina</taxon>
        <taxon>Eurotiomycetes</taxon>
        <taxon>Eurotiomycetidae</taxon>
        <taxon>Onygenales</taxon>
        <taxon>Arthrodermataceae</taxon>
        <taxon>Microsporum</taxon>
    </lineage>
</organism>
<name>C5FFN0_ARTOC</name>
<dbReference type="VEuPathDB" id="FungiDB:MCYG_02296"/>
<dbReference type="OMA" id="EPLAHIC"/>
<dbReference type="OrthoDB" id="5317787at2759"/>
<sequence length="411" mass="46056">MAQGSTALKSLSANPPHNSTSAESVHTYVSSTASVHEITTEPRVEVVEERYEVIPSNAVPSTPPSFGNLFPSSRRLMIKHDDTTLDGNMNLRITTLAAESPGRQDETILFHLRMYDLHDKKFSLRRYCRDSRREVCHSLRKSQVPKSRPGSSGHKHMSNPISGFLSHAGAGTRPSKGLRRPDSGYKSGLDEDEPIGSGKYARPTPSPNRPSSANIIQLEFSNYAHVELKRRGSTSSRRYEFEYWDAKYQWKKITRNDGPSKEISYHLYHQATSNPVAHIIPEPLTPRELSVEARKGAWVPSSSMWINDPTLYEKMKDVADVAWHFASSSFSSVIVATGLVAFVDDCIERRWHSKRTSHHAPPMASSFMRSVESVTSTKFIDKVFHRRSSTGSNNAGSFREMLKSISQGATY</sequence>
<protein>
    <submittedName>
        <fullName evidence="2">Uncharacterized protein</fullName>
    </submittedName>
</protein>
<dbReference type="HOGENOM" id="CLU_033074_1_1_1"/>
<accession>C5FFN0</accession>
<dbReference type="STRING" id="554155.C5FFN0"/>
<evidence type="ECO:0000313" key="2">
    <source>
        <dbReference type="EMBL" id="EEQ29477.1"/>
    </source>
</evidence>
<keyword evidence="3" id="KW-1185">Reference proteome</keyword>
<dbReference type="EMBL" id="DS995702">
    <property type="protein sequence ID" value="EEQ29477.1"/>
    <property type="molecule type" value="Genomic_DNA"/>
</dbReference>
<dbReference type="RefSeq" id="XP_002849362.1">
    <property type="nucleotide sequence ID" value="XM_002849316.1"/>
</dbReference>
<proteinExistence type="predicted"/>
<gene>
    <name evidence="2" type="ORF">MCYG_02296</name>
</gene>
<dbReference type="GeneID" id="9226354"/>